<dbReference type="AlphaFoldDB" id="A0A8J4V1J1"/>
<gene>
    <name evidence="2" type="ORF">CYY_001577</name>
</gene>
<keyword evidence="1" id="KW-0472">Membrane</keyword>
<keyword evidence="1" id="KW-1133">Transmembrane helix</keyword>
<evidence type="ECO:0000256" key="1">
    <source>
        <dbReference type="SAM" id="Phobius"/>
    </source>
</evidence>
<sequence length="276" mass="32117">MDQPKQINREPINRLIKYYVIVVRSILCVLFCYYLKSESNNELLASIRQSFTPYQIYLIVSFVSTLLFLITVYTILGPSYKDKTKQEMDAMSPPKRFIFTNFFKGRRAMAFEILVLFWSFSILYMTLNNNFTFNKYTQYERLKKVIIFSLGSVIALGYLLVNIRNRIENLIPQSTIFVNGGGSSGSNSVYNSPLKALSDTFDKLLNITLIHYAITSLFYMVLSYLTTFWTTPSNQYTNTLIFIEVPFTVCSVYLTNKLYNLNKNYQISTLKKKKSQ</sequence>
<keyword evidence="3" id="KW-1185">Reference proteome</keyword>
<protein>
    <submittedName>
        <fullName evidence="2">Uncharacterized protein</fullName>
    </submittedName>
</protein>
<proteinExistence type="predicted"/>
<evidence type="ECO:0000313" key="3">
    <source>
        <dbReference type="Proteomes" id="UP000695562"/>
    </source>
</evidence>
<keyword evidence="1" id="KW-0812">Transmembrane</keyword>
<dbReference type="OrthoDB" id="10656429at2759"/>
<feature type="transmembrane region" description="Helical" evidence="1">
    <location>
        <begin position="108"/>
        <end position="125"/>
    </location>
</feature>
<feature type="transmembrane region" description="Helical" evidence="1">
    <location>
        <begin position="145"/>
        <end position="163"/>
    </location>
</feature>
<organism evidence="2 3">
    <name type="scientific">Polysphondylium violaceum</name>
    <dbReference type="NCBI Taxonomy" id="133409"/>
    <lineage>
        <taxon>Eukaryota</taxon>
        <taxon>Amoebozoa</taxon>
        <taxon>Evosea</taxon>
        <taxon>Eumycetozoa</taxon>
        <taxon>Dictyostelia</taxon>
        <taxon>Dictyosteliales</taxon>
        <taxon>Dictyosteliaceae</taxon>
        <taxon>Polysphondylium</taxon>
    </lineage>
</organism>
<feature type="transmembrane region" description="Helical" evidence="1">
    <location>
        <begin position="56"/>
        <end position="76"/>
    </location>
</feature>
<feature type="transmembrane region" description="Helical" evidence="1">
    <location>
        <begin position="236"/>
        <end position="255"/>
    </location>
</feature>
<feature type="transmembrane region" description="Helical" evidence="1">
    <location>
        <begin position="204"/>
        <end position="224"/>
    </location>
</feature>
<dbReference type="Proteomes" id="UP000695562">
    <property type="component" value="Unassembled WGS sequence"/>
</dbReference>
<name>A0A8J4V1J1_9MYCE</name>
<reference evidence="2" key="1">
    <citation type="submission" date="2020-01" db="EMBL/GenBank/DDBJ databases">
        <title>Development of genomics and gene disruption for Polysphondylium violaceum indicates a role for the polyketide synthase stlB in stalk morphogenesis.</title>
        <authorList>
            <person name="Narita B."/>
            <person name="Kawabe Y."/>
            <person name="Kin K."/>
            <person name="Saito T."/>
            <person name="Gibbs R."/>
            <person name="Kuspa A."/>
            <person name="Muzny D."/>
            <person name="Queller D."/>
            <person name="Richards S."/>
            <person name="Strassman J."/>
            <person name="Sucgang R."/>
            <person name="Worley K."/>
            <person name="Schaap P."/>
        </authorList>
    </citation>
    <scope>NUCLEOTIDE SEQUENCE</scope>
    <source>
        <strain evidence="2">QSvi11</strain>
    </source>
</reference>
<accession>A0A8J4V1J1</accession>
<feature type="transmembrane region" description="Helical" evidence="1">
    <location>
        <begin position="15"/>
        <end position="36"/>
    </location>
</feature>
<evidence type="ECO:0000313" key="2">
    <source>
        <dbReference type="EMBL" id="KAF2077130.1"/>
    </source>
</evidence>
<dbReference type="EMBL" id="AJWJ01000038">
    <property type="protein sequence ID" value="KAF2077130.1"/>
    <property type="molecule type" value="Genomic_DNA"/>
</dbReference>
<comment type="caution">
    <text evidence="2">The sequence shown here is derived from an EMBL/GenBank/DDBJ whole genome shotgun (WGS) entry which is preliminary data.</text>
</comment>